<dbReference type="Proteomes" id="UP000282087">
    <property type="component" value="Unassembled WGS sequence"/>
</dbReference>
<dbReference type="VEuPathDB" id="FungiDB:DD237_002204"/>
<comment type="caution">
    <text evidence="1">The sequence shown here is derived from an EMBL/GenBank/DDBJ whole genome shotgun (WGS) entry which is preliminary data.</text>
</comment>
<dbReference type="EMBL" id="QLLG01000327">
    <property type="protein sequence ID" value="RMX64250.1"/>
    <property type="molecule type" value="Genomic_DNA"/>
</dbReference>
<dbReference type="AlphaFoldDB" id="A0A3M6VIS9"/>
<sequence length="69" mass="7709">MDWVISCHAAPPIKLIRYRFARQQVNNVIDYYGSDRAGGFLSNLDDVADCDEGADMAKVVQGNCHLHLN</sequence>
<protein>
    <submittedName>
        <fullName evidence="1">Uncharacterized protein</fullName>
    </submittedName>
</protein>
<proteinExistence type="predicted"/>
<organism evidence="1 3">
    <name type="scientific">Peronospora effusa</name>
    <dbReference type="NCBI Taxonomy" id="542832"/>
    <lineage>
        <taxon>Eukaryota</taxon>
        <taxon>Sar</taxon>
        <taxon>Stramenopiles</taxon>
        <taxon>Oomycota</taxon>
        <taxon>Peronosporomycetes</taxon>
        <taxon>Peronosporales</taxon>
        <taxon>Peronosporaceae</taxon>
        <taxon>Peronospora</taxon>
    </lineage>
</organism>
<evidence type="ECO:0000313" key="3">
    <source>
        <dbReference type="Proteomes" id="UP000282087"/>
    </source>
</evidence>
<dbReference type="Proteomes" id="UP000286097">
    <property type="component" value="Unassembled WGS sequence"/>
</dbReference>
<dbReference type="EMBL" id="QKXF01000187">
    <property type="protein sequence ID" value="RQM14742.1"/>
    <property type="molecule type" value="Genomic_DNA"/>
</dbReference>
<keyword evidence="3" id="KW-1185">Reference proteome</keyword>
<accession>A0A3M6VIS9</accession>
<evidence type="ECO:0000313" key="2">
    <source>
        <dbReference type="EMBL" id="RQM14742.1"/>
    </source>
</evidence>
<evidence type="ECO:0000313" key="1">
    <source>
        <dbReference type="EMBL" id="RMX64250.1"/>
    </source>
</evidence>
<name>A0A3M6VIS9_9STRA</name>
<reference evidence="3 4" key="1">
    <citation type="submission" date="2018-06" db="EMBL/GenBank/DDBJ databases">
        <title>Comparative genomics of downy mildews reveals potential adaptations to biotrophy.</title>
        <authorList>
            <person name="Fletcher K."/>
            <person name="Klosterman S.J."/>
            <person name="Derevnina L."/>
            <person name="Martin F."/>
            <person name="Koike S."/>
            <person name="Reyes Chin-Wo S."/>
            <person name="Mou B."/>
            <person name="Michelmore R."/>
        </authorList>
    </citation>
    <scope>NUCLEOTIDE SEQUENCE [LARGE SCALE GENOMIC DNA]</scope>
    <source>
        <strain evidence="2 4">R13</strain>
        <strain evidence="1 3">R14</strain>
    </source>
</reference>
<gene>
    <name evidence="2" type="ORF">DD237_002204</name>
    <name evidence="1" type="ORF">DD238_005829</name>
</gene>
<evidence type="ECO:0000313" key="4">
    <source>
        <dbReference type="Proteomes" id="UP000286097"/>
    </source>
</evidence>